<dbReference type="CDD" id="cd02205">
    <property type="entry name" value="CBS_pair_SF"/>
    <property type="match status" value="1"/>
</dbReference>
<gene>
    <name evidence="4" type="ORF">DSY98_06220</name>
</gene>
<proteinExistence type="predicted"/>
<dbReference type="GO" id="GO:0006813">
    <property type="term" value="P:potassium ion transport"/>
    <property type="evidence" value="ECO:0007669"/>
    <property type="project" value="InterPro"/>
</dbReference>
<name>A0A432G642_9DELT</name>
<evidence type="ECO:0000259" key="3">
    <source>
        <dbReference type="PROSITE" id="PS51371"/>
    </source>
</evidence>
<dbReference type="Pfam" id="PF02080">
    <property type="entry name" value="TrkA_C"/>
    <property type="match status" value="2"/>
</dbReference>
<dbReference type="InterPro" id="IPR046342">
    <property type="entry name" value="CBS_dom_sf"/>
</dbReference>
<dbReference type="InterPro" id="IPR000644">
    <property type="entry name" value="CBS_dom"/>
</dbReference>
<accession>A0A432G642</accession>
<feature type="domain" description="RCK C-terminal" evidence="2">
    <location>
        <begin position="132"/>
        <end position="214"/>
    </location>
</feature>
<organism evidence="4 5">
    <name type="scientific">SAR324 cluster bacterium</name>
    <dbReference type="NCBI Taxonomy" id="2024889"/>
    <lineage>
        <taxon>Bacteria</taxon>
        <taxon>Deltaproteobacteria</taxon>
        <taxon>SAR324 cluster</taxon>
    </lineage>
</organism>
<reference evidence="4 5" key="1">
    <citation type="submission" date="2018-06" db="EMBL/GenBank/DDBJ databases">
        <title>Combined omics and stable isotope probing to characterize newly discovered Mariana Back-Arc vent microbial communities.</title>
        <authorList>
            <person name="Trembath-Reichert E."/>
            <person name="Huber J.A."/>
        </authorList>
    </citation>
    <scope>NUCLEOTIDE SEQUENCE [LARGE SCALE GENOMIC DNA]</scope>
    <source>
        <strain evidence="4">MAG 63_2</strain>
    </source>
</reference>
<evidence type="ECO:0000259" key="2">
    <source>
        <dbReference type="PROSITE" id="PS51202"/>
    </source>
</evidence>
<dbReference type="InterPro" id="IPR006037">
    <property type="entry name" value="RCK_C"/>
</dbReference>
<dbReference type="PROSITE" id="PS51371">
    <property type="entry name" value="CBS"/>
    <property type="match status" value="2"/>
</dbReference>
<sequence>MNSETNAVPFDMPLVELMNAFSSTHYHALPVVKDETKLIGVITIKELDQLRSEGLLESKTIAEILTNKKPATILPHQPVWMALRHLEDQGEGCVPVISETSENTLLGVLRRIDIIRAYNKAVSQRAQDQHHDEILNIRKLNRTGLTEVTLGPKSPIVGKRVKELRLGDDTLMVSVRRKGKLRIVRGETILHANDKVTIFSEKPKADFLENYLNGTLDDSELPEESLVCNREVEIPPESSIDGKRIRDLSLPEDCVLVKIIRNRQIILPRGDTVLYSGDIVEIFGVDEKLLEAESNLVS</sequence>
<dbReference type="SUPFAM" id="SSF116726">
    <property type="entry name" value="TrkA C-terminal domain-like"/>
    <property type="match status" value="2"/>
</dbReference>
<dbReference type="Proteomes" id="UP000286732">
    <property type="component" value="Unassembled WGS sequence"/>
</dbReference>
<dbReference type="AlphaFoldDB" id="A0A432G642"/>
<evidence type="ECO:0008006" key="6">
    <source>
        <dbReference type="Google" id="ProtNLM"/>
    </source>
</evidence>
<keyword evidence="1" id="KW-0129">CBS domain</keyword>
<comment type="caution">
    <text evidence="4">The sequence shown here is derived from an EMBL/GenBank/DDBJ whole genome shotgun (WGS) entry which is preliminary data.</text>
</comment>
<dbReference type="EMBL" id="QNZM01000240">
    <property type="protein sequence ID" value="RTZ79236.1"/>
    <property type="molecule type" value="Genomic_DNA"/>
</dbReference>
<evidence type="ECO:0000256" key="1">
    <source>
        <dbReference type="PROSITE-ProRule" id="PRU00703"/>
    </source>
</evidence>
<evidence type="ECO:0000313" key="4">
    <source>
        <dbReference type="EMBL" id="RTZ79236.1"/>
    </source>
</evidence>
<dbReference type="SUPFAM" id="SSF54631">
    <property type="entry name" value="CBS-domain pair"/>
    <property type="match status" value="1"/>
</dbReference>
<protein>
    <recommendedName>
        <fullName evidence="6">CBS domain-containing protein</fullName>
    </recommendedName>
</protein>
<dbReference type="GO" id="GO:0008324">
    <property type="term" value="F:monoatomic cation transmembrane transporter activity"/>
    <property type="evidence" value="ECO:0007669"/>
    <property type="project" value="InterPro"/>
</dbReference>
<dbReference type="SMART" id="SM00116">
    <property type="entry name" value="CBS"/>
    <property type="match status" value="2"/>
</dbReference>
<evidence type="ECO:0000313" key="5">
    <source>
        <dbReference type="Proteomes" id="UP000286732"/>
    </source>
</evidence>
<dbReference type="PANTHER" id="PTHR30445">
    <property type="entry name" value="K(+)_H(+) ANTIPORTER SUBUNIT KHTT"/>
    <property type="match status" value="1"/>
</dbReference>
<dbReference type="InterPro" id="IPR050144">
    <property type="entry name" value="AAE_transporter"/>
</dbReference>
<dbReference type="Gene3D" id="3.10.580.10">
    <property type="entry name" value="CBS-domain"/>
    <property type="match status" value="1"/>
</dbReference>
<dbReference type="InterPro" id="IPR036721">
    <property type="entry name" value="RCK_C_sf"/>
</dbReference>
<feature type="domain" description="RCK C-terminal" evidence="2">
    <location>
        <begin position="216"/>
        <end position="298"/>
    </location>
</feature>
<feature type="domain" description="CBS" evidence="3">
    <location>
        <begin position="1"/>
        <end position="58"/>
    </location>
</feature>
<dbReference type="Gene3D" id="3.30.70.1450">
    <property type="entry name" value="Regulator of K+ conductance, C-terminal domain"/>
    <property type="match status" value="2"/>
</dbReference>
<dbReference type="PANTHER" id="PTHR30445:SF8">
    <property type="entry name" value="K(+)_H(+) ANTIPORTER SUBUNIT KHTT"/>
    <property type="match status" value="1"/>
</dbReference>
<dbReference type="PROSITE" id="PS51202">
    <property type="entry name" value="RCK_C"/>
    <property type="match status" value="2"/>
</dbReference>
<feature type="domain" description="CBS" evidence="3">
    <location>
        <begin position="66"/>
        <end position="124"/>
    </location>
</feature>
<dbReference type="Pfam" id="PF00571">
    <property type="entry name" value="CBS"/>
    <property type="match status" value="2"/>
</dbReference>